<dbReference type="GO" id="GO:0005975">
    <property type="term" value="P:carbohydrate metabolic process"/>
    <property type="evidence" value="ECO:0007669"/>
    <property type="project" value="InterPro"/>
</dbReference>
<evidence type="ECO:0000256" key="6">
    <source>
        <dbReference type="ARBA" id="ARBA00023295"/>
    </source>
</evidence>
<keyword evidence="4" id="KW-0964">Secreted</keyword>
<evidence type="ECO:0000256" key="8">
    <source>
        <dbReference type="RuleBase" id="RU361169"/>
    </source>
</evidence>
<evidence type="ECO:0000256" key="3">
    <source>
        <dbReference type="ARBA" id="ARBA00022512"/>
    </source>
</evidence>
<comment type="similarity">
    <text evidence="2 8">Belongs to the glycosyl hydrolase 28 family.</text>
</comment>
<dbReference type="GO" id="GO:0004650">
    <property type="term" value="F:polygalacturonase activity"/>
    <property type="evidence" value="ECO:0007669"/>
    <property type="project" value="InterPro"/>
</dbReference>
<evidence type="ECO:0000313" key="9">
    <source>
        <dbReference type="EMBL" id="CAF2050405.1"/>
    </source>
</evidence>
<sequence>MGFNFVRHSKIRTLKSLTPSITSTLLTPGNSANTDGIKIGSSSKVKIWNSHIGTGDDSIAILSVNTNFDIHNITLWSRTWDKGRKLGKGDSHVQIRNVTLKNIWGTSKNKVAVNLQCSKSFACRGIQLIDINLIHKGPEVILSFVVFNIQYWRKCD</sequence>
<dbReference type="InterPro" id="IPR000743">
    <property type="entry name" value="Glyco_hydro_28"/>
</dbReference>
<feature type="non-terminal residue" evidence="9">
    <location>
        <position position="1"/>
    </location>
</feature>
<proteinExistence type="inferred from homology"/>
<dbReference type="GO" id="GO:0071555">
    <property type="term" value="P:cell wall organization"/>
    <property type="evidence" value="ECO:0007669"/>
    <property type="project" value="UniProtKB-KW"/>
</dbReference>
<name>A0A816PLY6_BRANA</name>
<keyword evidence="6 8" id="KW-0326">Glycosidase</keyword>
<gene>
    <name evidence="9" type="ORF">DARMORV10_A09P60570.1</name>
</gene>
<accession>A0A816PLY6</accession>
<protein>
    <submittedName>
        <fullName evidence="9">(rape) hypothetical protein</fullName>
    </submittedName>
</protein>
<evidence type="ECO:0000256" key="1">
    <source>
        <dbReference type="ARBA" id="ARBA00004191"/>
    </source>
</evidence>
<dbReference type="AlphaFoldDB" id="A0A816PLY6"/>
<keyword evidence="7" id="KW-0961">Cell wall biogenesis/degradation</keyword>
<dbReference type="Gene3D" id="2.160.20.10">
    <property type="entry name" value="Single-stranded right-handed beta-helix, Pectin lyase-like"/>
    <property type="match status" value="2"/>
</dbReference>
<dbReference type="EMBL" id="HG994363">
    <property type="protein sequence ID" value="CAF2050405.1"/>
    <property type="molecule type" value="Genomic_DNA"/>
</dbReference>
<dbReference type="PANTHER" id="PTHR31375">
    <property type="match status" value="1"/>
</dbReference>
<dbReference type="InterPro" id="IPR012334">
    <property type="entry name" value="Pectin_lyas_fold"/>
</dbReference>
<evidence type="ECO:0000256" key="7">
    <source>
        <dbReference type="ARBA" id="ARBA00023316"/>
    </source>
</evidence>
<dbReference type="Pfam" id="PF00295">
    <property type="entry name" value="Glyco_hydro_28"/>
    <property type="match status" value="2"/>
</dbReference>
<dbReference type="Proteomes" id="UP001295469">
    <property type="component" value="Chromosome A09"/>
</dbReference>
<organism evidence="9">
    <name type="scientific">Brassica napus</name>
    <name type="common">Rape</name>
    <dbReference type="NCBI Taxonomy" id="3708"/>
    <lineage>
        <taxon>Eukaryota</taxon>
        <taxon>Viridiplantae</taxon>
        <taxon>Streptophyta</taxon>
        <taxon>Embryophyta</taxon>
        <taxon>Tracheophyta</taxon>
        <taxon>Spermatophyta</taxon>
        <taxon>Magnoliopsida</taxon>
        <taxon>eudicotyledons</taxon>
        <taxon>Gunneridae</taxon>
        <taxon>Pentapetalae</taxon>
        <taxon>rosids</taxon>
        <taxon>malvids</taxon>
        <taxon>Brassicales</taxon>
        <taxon>Brassicaceae</taxon>
        <taxon>Brassiceae</taxon>
        <taxon>Brassica</taxon>
    </lineage>
</organism>
<keyword evidence="3" id="KW-0134">Cell wall</keyword>
<reference evidence="9" key="1">
    <citation type="submission" date="2021-01" db="EMBL/GenBank/DDBJ databases">
        <authorList>
            <consortium name="Genoscope - CEA"/>
            <person name="William W."/>
        </authorList>
    </citation>
    <scope>NUCLEOTIDE SEQUENCE</scope>
</reference>
<evidence type="ECO:0000256" key="4">
    <source>
        <dbReference type="ARBA" id="ARBA00022525"/>
    </source>
</evidence>
<dbReference type="InterPro" id="IPR011050">
    <property type="entry name" value="Pectin_lyase_fold/virulence"/>
</dbReference>
<dbReference type="SUPFAM" id="SSF51126">
    <property type="entry name" value="Pectin lyase-like"/>
    <property type="match status" value="1"/>
</dbReference>
<comment type="subcellular location">
    <subcellularLocation>
        <location evidence="1">Secreted</location>
        <location evidence="1">Cell wall</location>
    </subcellularLocation>
</comment>
<evidence type="ECO:0000256" key="5">
    <source>
        <dbReference type="ARBA" id="ARBA00022801"/>
    </source>
</evidence>
<evidence type="ECO:0000256" key="2">
    <source>
        <dbReference type="ARBA" id="ARBA00008834"/>
    </source>
</evidence>
<keyword evidence="5 8" id="KW-0378">Hydrolase</keyword>